<name>A0ABT7EXE9_9RHOB</name>
<evidence type="ECO:0008006" key="3">
    <source>
        <dbReference type="Google" id="ProtNLM"/>
    </source>
</evidence>
<accession>A0ABT7EXE9</accession>
<evidence type="ECO:0000313" key="2">
    <source>
        <dbReference type="Proteomes" id="UP001243757"/>
    </source>
</evidence>
<keyword evidence="2" id="KW-1185">Reference proteome</keyword>
<reference evidence="1 2" key="1">
    <citation type="submission" date="2023-05" db="EMBL/GenBank/DDBJ databases">
        <title>Pseudodonghicola sp. nov.</title>
        <authorList>
            <person name="Huang J."/>
        </authorList>
    </citation>
    <scope>NUCLEOTIDE SEQUENCE [LARGE SCALE GENOMIC DNA]</scope>
    <source>
        <strain evidence="1 2">IC7</strain>
    </source>
</reference>
<gene>
    <name evidence="1" type="ORF">QO033_04985</name>
</gene>
<dbReference type="RefSeq" id="WP_284479839.1">
    <property type="nucleotide sequence ID" value="NZ_JASNJD010000003.1"/>
</dbReference>
<comment type="caution">
    <text evidence="1">The sequence shown here is derived from an EMBL/GenBank/DDBJ whole genome shotgun (WGS) entry which is preliminary data.</text>
</comment>
<sequence length="208" mass="21423">MADLTLIHTAEVHRATFDRIAARIAPGARLAHIVHPDWLARARTGIGTDLAAEVTATLRAISGPVLCSCTTLGPLAADAGAIRIDAPMMARAARLGGPILMAYCLDSTRAPSLALLRQACAAAGHVPEIRPLDLTTAWPLFEAGPPQTFSRQIADRIGDQLAAAPEIACVVLAQASMAGATGYLKTAVPVLSSPETALQAALGLTPPG</sequence>
<proteinExistence type="predicted"/>
<evidence type="ECO:0000313" key="1">
    <source>
        <dbReference type="EMBL" id="MDK3017019.1"/>
    </source>
</evidence>
<dbReference type="Proteomes" id="UP001243757">
    <property type="component" value="Unassembled WGS sequence"/>
</dbReference>
<dbReference type="EMBL" id="JASNJD010000003">
    <property type="protein sequence ID" value="MDK3017019.1"/>
    <property type="molecule type" value="Genomic_DNA"/>
</dbReference>
<organism evidence="1 2">
    <name type="scientific">Pseudodonghicola flavimaris</name>
    <dbReference type="NCBI Taxonomy" id="3050036"/>
    <lineage>
        <taxon>Bacteria</taxon>
        <taxon>Pseudomonadati</taxon>
        <taxon>Pseudomonadota</taxon>
        <taxon>Alphaproteobacteria</taxon>
        <taxon>Rhodobacterales</taxon>
        <taxon>Paracoccaceae</taxon>
        <taxon>Pseudodonghicola</taxon>
    </lineage>
</organism>
<protein>
    <recommendedName>
        <fullName evidence="3">Arylsulfatase</fullName>
    </recommendedName>
</protein>